<sequence length="42" mass="4982">MDNTNKEAYEWKDRLQGKSVYELKRIAQTGSPVSKKWELCFC</sequence>
<keyword evidence="2" id="KW-1185">Reference proteome</keyword>
<dbReference type="HOGENOM" id="CLU_3259323_0_0_12"/>
<dbReference type="KEGG" id="tped:TPE_0870"/>
<protein>
    <submittedName>
        <fullName evidence="1">Uncharacterized protein</fullName>
    </submittedName>
</protein>
<reference evidence="1 2" key="1">
    <citation type="journal article" date="2013" name="PLoS ONE">
        <title>Genome-Wide Relatedness of Treponema pedis, from Gingiva and Necrotic Skin Lesions of Pigs, with the Human Oral Pathogen Treponema denticola.</title>
        <authorList>
            <person name="Svartstrom O."/>
            <person name="Mushtaq M."/>
            <person name="Pringle M."/>
            <person name="Segerman B."/>
        </authorList>
    </citation>
    <scope>NUCLEOTIDE SEQUENCE [LARGE SCALE GENOMIC DNA]</scope>
    <source>
        <strain evidence="1">T A4</strain>
    </source>
</reference>
<dbReference type="PATRIC" id="fig|1291379.3.peg.867"/>
<organism evidence="1 2">
    <name type="scientific">Treponema pedis str. T A4</name>
    <dbReference type="NCBI Taxonomy" id="1291379"/>
    <lineage>
        <taxon>Bacteria</taxon>
        <taxon>Pseudomonadati</taxon>
        <taxon>Spirochaetota</taxon>
        <taxon>Spirochaetia</taxon>
        <taxon>Spirochaetales</taxon>
        <taxon>Treponemataceae</taxon>
        <taxon>Treponema</taxon>
    </lineage>
</organism>
<gene>
    <name evidence="1" type="ORF">TPE_0870</name>
</gene>
<dbReference type="AlphaFoldDB" id="S6A397"/>
<name>S6A397_9SPIR</name>
<dbReference type="EMBL" id="CP004120">
    <property type="protein sequence ID" value="AGT43366.1"/>
    <property type="molecule type" value="Genomic_DNA"/>
</dbReference>
<evidence type="ECO:0000313" key="2">
    <source>
        <dbReference type="Proteomes" id="UP000015620"/>
    </source>
</evidence>
<evidence type="ECO:0000313" key="1">
    <source>
        <dbReference type="EMBL" id="AGT43366.1"/>
    </source>
</evidence>
<dbReference type="Proteomes" id="UP000015620">
    <property type="component" value="Chromosome"/>
</dbReference>
<accession>S6A397</accession>
<proteinExistence type="predicted"/>